<gene>
    <name evidence="2" type="ORF">Tco_0729225</name>
</gene>
<reference evidence="2" key="1">
    <citation type="journal article" date="2022" name="Int. J. Mol. Sci.">
        <title>Draft Genome of Tanacetum Coccineum: Genomic Comparison of Closely Related Tanacetum-Family Plants.</title>
        <authorList>
            <person name="Yamashiro T."/>
            <person name="Shiraishi A."/>
            <person name="Nakayama K."/>
            <person name="Satake H."/>
        </authorList>
    </citation>
    <scope>NUCLEOTIDE SEQUENCE</scope>
</reference>
<accession>A0ABQ4YNB2</accession>
<feature type="region of interest" description="Disordered" evidence="1">
    <location>
        <begin position="116"/>
        <end position="142"/>
    </location>
</feature>
<dbReference type="Gene3D" id="3.30.420.10">
    <property type="entry name" value="Ribonuclease H-like superfamily/Ribonuclease H"/>
    <property type="match status" value="1"/>
</dbReference>
<dbReference type="InterPro" id="IPR012337">
    <property type="entry name" value="RNaseH-like_sf"/>
</dbReference>
<reference evidence="2" key="2">
    <citation type="submission" date="2022-01" db="EMBL/GenBank/DDBJ databases">
        <authorList>
            <person name="Yamashiro T."/>
            <person name="Shiraishi A."/>
            <person name="Satake H."/>
            <person name="Nakayama K."/>
        </authorList>
    </citation>
    <scope>NUCLEOTIDE SEQUENCE</scope>
</reference>
<comment type="caution">
    <text evidence="2">The sequence shown here is derived from an EMBL/GenBank/DDBJ whole genome shotgun (WGS) entry which is preliminary data.</text>
</comment>
<dbReference type="SUPFAM" id="SSF53098">
    <property type="entry name" value="Ribonuclease H-like"/>
    <property type="match status" value="1"/>
</dbReference>
<dbReference type="PANTHER" id="PTHR42648">
    <property type="entry name" value="TRANSPOSASE, PUTATIVE-RELATED"/>
    <property type="match status" value="1"/>
</dbReference>
<proteinExistence type="predicted"/>
<protein>
    <submittedName>
        <fullName evidence="2">Ribonuclease H-like domain-containing protein</fullName>
    </submittedName>
</protein>
<evidence type="ECO:0000313" key="3">
    <source>
        <dbReference type="Proteomes" id="UP001151760"/>
    </source>
</evidence>
<keyword evidence="3" id="KW-1185">Reference proteome</keyword>
<evidence type="ECO:0000313" key="2">
    <source>
        <dbReference type="EMBL" id="GJS79344.1"/>
    </source>
</evidence>
<dbReference type="InterPro" id="IPR036397">
    <property type="entry name" value="RNaseH_sf"/>
</dbReference>
<evidence type="ECO:0000256" key="1">
    <source>
        <dbReference type="SAM" id="MobiDB-lite"/>
    </source>
</evidence>
<dbReference type="EMBL" id="BQNB010010591">
    <property type="protein sequence ID" value="GJS79344.1"/>
    <property type="molecule type" value="Genomic_DNA"/>
</dbReference>
<dbReference type="InterPro" id="IPR039537">
    <property type="entry name" value="Retrotran_Ty1/copia-like"/>
</dbReference>
<name>A0ABQ4YNB2_9ASTR</name>
<organism evidence="2 3">
    <name type="scientific">Tanacetum coccineum</name>
    <dbReference type="NCBI Taxonomy" id="301880"/>
    <lineage>
        <taxon>Eukaryota</taxon>
        <taxon>Viridiplantae</taxon>
        <taxon>Streptophyta</taxon>
        <taxon>Embryophyta</taxon>
        <taxon>Tracheophyta</taxon>
        <taxon>Spermatophyta</taxon>
        <taxon>Magnoliopsida</taxon>
        <taxon>eudicotyledons</taxon>
        <taxon>Gunneridae</taxon>
        <taxon>Pentapetalae</taxon>
        <taxon>asterids</taxon>
        <taxon>campanulids</taxon>
        <taxon>Asterales</taxon>
        <taxon>Asteraceae</taxon>
        <taxon>Asteroideae</taxon>
        <taxon>Anthemideae</taxon>
        <taxon>Anthemidinae</taxon>
        <taxon>Tanacetum</taxon>
    </lineage>
</organism>
<feature type="compositionally biased region" description="Basic and acidic residues" evidence="1">
    <location>
        <begin position="121"/>
        <end position="133"/>
    </location>
</feature>
<sequence length="218" mass="24442">MLKFSWVFFLATKNETSEILKTFITGIENLIDLKVKVIRYDNGTGFKNRVMNQFCEMKGRKPALSFMRPFGCPVKTLNTIDHLGTKACDDAGKARVETIPGTDYILLPLWTQDPSFSSSPKRNESEALRKDSKVSSTEEPIEDQRVNQKKDYNVNSTNTINTVSPTVNAASIDDNAVDENIVYGCADDLNMPALEEDSIFGYNNPIFDYSNDDEDVAV</sequence>
<dbReference type="PANTHER" id="PTHR42648:SF32">
    <property type="entry name" value="RIBONUCLEASE H-LIKE DOMAIN, GAG-PRE-INTEGRASE DOMAIN PROTEIN-RELATED"/>
    <property type="match status" value="1"/>
</dbReference>
<dbReference type="Proteomes" id="UP001151760">
    <property type="component" value="Unassembled WGS sequence"/>
</dbReference>